<protein>
    <submittedName>
        <fullName evidence="1">Uncharacterized protein</fullName>
    </submittedName>
</protein>
<accession>A0A4Y2NFB2</accession>
<organism evidence="1 2">
    <name type="scientific">Araneus ventricosus</name>
    <name type="common">Orbweaver spider</name>
    <name type="synonym">Epeira ventricosa</name>
    <dbReference type="NCBI Taxonomy" id="182803"/>
    <lineage>
        <taxon>Eukaryota</taxon>
        <taxon>Metazoa</taxon>
        <taxon>Ecdysozoa</taxon>
        <taxon>Arthropoda</taxon>
        <taxon>Chelicerata</taxon>
        <taxon>Arachnida</taxon>
        <taxon>Araneae</taxon>
        <taxon>Araneomorphae</taxon>
        <taxon>Entelegynae</taxon>
        <taxon>Araneoidea</taxon>
        <taxon>Araneidae</taxon>
        <taxon>Araneus</taxon>
    </lineage>
</organism>
<evidence type="ECO:0000313" key="1">
    <source>
        <dbReference type="EMBL" id="GBN37454.1"/>
    </source>
</evidence>
<proteinExistence type="predicted"/>
<sequence length="118" mass="13075">MISHETGPILDRSSLESGFECGTSGSEVETTAASSDANYLMERKCVSILKGQIVFEGLITLCSILTVEKRVKLGVPSAGTLRRKRDKRVSAYKGEDHVLNNIFRKRFAVYLILIPISR</sequence>
<gene>
    <name evidence="1" type="ORF">AVEN_112083_1</name>
</gene>
<dbReference type="EMBL" id="BGPR01009021">
    <property type="protein sequence ID" value="GBN37454.1"/>
    <property type="molecule type" value="Genomic_DNA"/>
</dbReference>
<reference evidence="1 2" key="1">
    <citation type="journal article" date="2019" name="Sci. Rep.">
        <title>Orb-weaving spider Araneus ventricosus genome elucidates the spidroin gene catalogue.</title>
        <authorList>
            <person name="Kono N."/>
            <person name="Nakamura H."/>
            <person name="Ohtoshi R."/>
            <person name="Moran D.A.P."/>
            <person name="Shinohara A."/>
            <person name="Yoshida Y."/>
            <person name="Fujiwara M."/>
            <person name="Mori M."/>
            <person name="Tomita M."/>
            <person name="Arakawa K."/>
        </authorList>
    </citation>
    <scope>NUCLEOTIDE SEQUENCE [LARGE SCALE GENOMIC DNA]</scope>
</reference>
<comment type="caution">
    <text evidence="1">The sequence shown here is derived from an EMBL/GenBank/DDBJ whole genome shotgun (WGS) entry which is preliminary data.</text>
</comment>
<name>A0A4Y2NFB2_ARAVE</name>
<keyword evidence="2" id="KW-1185">Reference proteome</keyword>
<dbReference type="AlphaFoldDB" id="A0A4Y2NFB2"/>
<dbReference type="Proteomes" id="UP000499080">
    <property type="component" value="Unassembled WGS sequence"/>
</dbReference>
<evidence type="ECO:0000313" key="2">
    <source>
        <dbReference type="Proteomes" id="UP000499080"/>
    </source>
</evidence>